<feature type="region of interest" description="Disordered" evidence="12">
    <location>
        <begin position="1"/>
        <end position="50"/>
    </location>
</feature>
<reference evidence="14" key="1">
    <citation type="submission" date="2025-08" db="UniProtKB">
        <authorList>
            <consortium name="RefSeq"/>
        </authorList>
    </citation>
    <scope>IDENTIFICATION</scope>
</reference>
<dbReference type="Proteomes" id="UP001165740">
    <property type="component" value="Chromosome 1"/>
</dbReference>
<comment type="similarity">
    <text evidence="2 11">Belongs to the mitochondrial carrier (TC 2.A.29) family.</text>
</comment>
<evidence type="ECO:0000256" key="2">
    <source>
        <dbReference type="ARBA" id="ARBA00006375"/>
    </source>
</evidence>
<evidence type="ECO:0000256" key="10">
    <source>
        <dbReference type="PROSITE-ProRule" id="PRU00282"/>
    </source>
</evidence>
<keyword evidence="13" id="KW-1185">Reference proteome</keyword>
<dbReference type="GO" id="GO:0090149">
    <property type="term" value="P:mitochondrial membrane fission"/>
    <property type="evidence" value="ECO:0007669"/>
    <property type="project" value="InterPro"/>
</dbReference>
<dbReference type="InterPro" id="IPR023395">
    <property type="entry name" value="MCP_dom_sf"/>
</dbReference>
<comment type="subcellular location">
    <subcellularLocation>
        <location evidence="1">Mitochondrion outer membrane</location>
        <topology evidence="1">Multi-pass membrane protein</topology>
    </subcellularLocation>
</comment>
<dbReference type="Pfam" id="PF00153">
    <property type="entry name" value="Mito_carr"/>
    <property type="match status" value="1"/>
</dbReference>
<keyword evidence="5" id="KW-0677">Repeat</keyword>
<proteinExistence type="inferred from homology"/>
<dbReference type="GeneID" id="106072076"/>
<dbReference type="Gene3D" id="1.50.40.10">
    <property type="entry name" value="Mitochondrial carrier domain"/>
    <property type="match status" value="1"/>
</dbReference>
<evidence type="ECO:0000313" key="14">
    <source>
        <dbReference type="RefSeq" id="XP_055861085.1"/>
    </source>
</evidence>
<dbReference type="RefSeq" id="XP_055861085.1">
    <property type="nucleotide sequence ID" value="XM_056005110.1"/>
</dbReference>
<name>A0A9W2YEE3_BIOGL</name>
<dbReference type="InterPro" id="IPR039158">
    <property type="entry name" value="SLC25A46"/>
</dbReference>
<evidence type="ECO:0000256" key="3">
    <source>
        <dbReference type="ARBA" id="ARBA00022448"/>
    </source>
</evidence>
<protein>
    <submittedName>
        <fullName evidence="14">Mitochondrial outer membrane protein SLC25A46-like</fullName>
    </submittedName>
</protein>
<keyword evidence="7" id="KW-1133">Transmembrane helix</keyword>
<evidence type="ECO:0000256" key="4">
    <source>
        <dbReference type="ARBA" id="ARBA00022692"/>
    </source>
</evidence>
<dbReference type="PROSITE" id="PS50920">
    <property type="entry name" value="SOLCAR"/>
    <property type="match status" value="1"/>
</dbReference>
<evidence type="ECO:0000256" key="9">
    <source>
        <dbReference type="ARBA" id="ARBA00023136"/>
    </source>
</evidence>
<dbReference type="OMA" id="RQCQVNH"/>
<dbReference type="PANTHER" id="PTHR21252:SF2">
    <property type="entry name" value="MITOCHONDRIAL OUTER MEMBRANE PROTEIN SLC25A46"/>
    <property type="match status" value="1"/>
</dbReference>
<organism evidence="13 14">
    <name type="scientific">Biomphalaria glabrata</name>
    <name type="common">Bloodfluke planorb</name>
    <name type="synonym">Freshwater snail</name>
    <dbReference type="NCBI Taxonomy" id="6526"/>
    <lineage>
        <taxon>Eukaryota</taxon>
        <taxon>Metazoa</taxon>
        <taxon>Spiralia</taxon>
        <taxon>Lophotrochozoa</taxon>
        <taxon>Mollusca</taxon>
        <taxon>Gastropoda</taxon>
        <taxon>Heterobranchia</taxon>
        <taxon>Euthyneura</taxon>
        <taxon>Panpulmonata</taxon>
        <taxon>Hygrophila</taxon>
        <taxon>Lymnaeoidea</taxon>
        <taxon>Planorbidae</taxon>
        <taxon>Biomphalaria</taxon>
    </lineage>
</organism>
<feature type="compositionally biased region" description="Basic and acidic residues" evidence="12">
    <location>
        <begin position="9"/>
        <end position="30"/>
    </location>
</feature>
<keyword evidence="6" id="KW-1000">Mitochondrion outer membrane</keyword>
<dbReference type="PANTHER" id="PTHR21252">
    <property type="entry name" value="TB1 PROTEIN-RELATED"/>
    <property type="match status" value="1"/>
</dbReference>
<sequence length="386" mass="43285">MGTRVMNEFAHDPSKKREDSGENIRQKRDIDEDLDPYPTNVSPPQSQPPDQLQKLAGLSVGFCSIFAEQLLSHPCIVLRRQCQVHHSGYWYHLTPISLLQTVINVQKTQGGLVLWKGLGGMYIVRGISMVSETVISEVTSLPREALRHSSLKKLGGHILLKGLVFAVMTPFYAASLVETIQSDIASERPGVFDILLEAASRVHTWGAPPTSRQIALWHLALPTVIFRLSHYIVNSIAQFTVTSAMHLEQQEIREQPGEVGREPSAYETYFPDLLATFTGGLLADMITYPLETVLHRLYVQGTRTIIDNTDTGLDVIPINTRYEGFLDCFTSIVSEEGLQGLYRGFGALVIQYSIHALILRLAKFVFEKLSLELNRRKPNPSRHLRP</sequence>
<evidence type="ECO:0000313" key="13">
    <source>
        <dbReference type="Proteomes" id="UP001165740"/>
    </source>
</evidence>
<dbReference type="GO" id="GO:0005741">
    <property type="term" value="C:mitochondrial outer membrane"/>
    <property type="evidence" value="ECO:0007669"/>
    <property type="project" value="UniProtKB-SubCell"/>
</dbReference>
<dbReference type="OrthoDB" id="2403262at2759"/>
<evidence type="ECO:0000256" key="7">
    <source>
        <dbReference type="ARBA" id="ARBA00022989"/>
    </source>
</evidence>
<gene>
    <name evidence="14" type="primary">LOC106072076</name>
</gene>
<evidence type="ECO:0000256" key="5">
    <source>
        <dbReference type="ARBA" id="ARBA00022737"/>
    </source>
</evidence>
<accession>A0A9W2YEE3</accession>
<evidence type="ECO:0000256" key="6">
    <source>
        <dbReference type="ARBA" id="ARBA00022787"/>
    </source>
</evidence>
<feature type="repeat" description="Solcar" evidence="10">
    <location>
        <begin position="271"/>
        <end position="369"/>
    </location>
</feature>
<dbReference type="SUPFAM" id="SSF103506">
    <property type="entry name" value="Mitochondrial carrier"/>
    <property type="match status" value="1"/>
</dbReference>
<dbReference type="InterPro" id="IPR018108">
    <property type="entry name" value="MCP_transmembrane"/>
</dbReference>
<dbReference type="AlphaFoldDB" id="A0A9W2YEE3"/>
<keyword evidence="3 11" id="KW-0813">Transport</keyword>
<evidence type="ECO:0000256" key="12">
    <source>
        <dbReference type="SAM" id="MobiDB-lite"/>
    </source>
</evidence>
<evidence type="ECO:0000256" key="1">
    <source>
        <dbReference type="ARBA" id="ARBA00004374"/>
    </source>
</evidence>
<keyword evidence="8" id="KW-0496">Mitochondrion</keyword>
<evidence type="ECO:0000256" key="11">
    <source>
        <dbReference type="RuleBase" id="RU000488"/>
    </source>
</evidence>
<keyword evidence="4 10" id="KW-0812">Transmembrane</keyword>
<keyword evidence="9 10" id="KW-0472">Membrane</keyword>
<evidence type="ECO:0000256" key="8">
    <source>
        <dbReference type="ARBA" id="ARBA00023128"/>
    </source>
</evidence>